<evidence type="ECO:0000313" key="2">
    <source>
        <dbReference type="EMBL" id="MBL1410164.1"/>
    </source>
</evidence>
<proteinExistence type="predicted"/>
<keyword evidence="3" id="KW-1185">Reference proteome</keyword>
<dbReference type="RefSeq" id="WP_202103859.1">
    <property type="nucleotide sequence ID" value="NZ_JAERTY010000008.1"/>
</dbReference>
<accession>A0ABS1R641</accession>
<sequence>MELNKDLLIERLSSKLELRGVFLYEDWLGDTRVEHLMLVVSAVKGVSPTTMAPIVRLCMVDMPEIPFHIIIEGEWLNQLRKGSLYHSYASLPVHRIYYSRPKEIDLLLNKKIINSMAEVNQKEYEKALGYAKEYLSASSEFALKEKYDQGVFMLHQYLEVKIRAFYGLMGGQFGKTHNLEYIIKKVRSAAPSLLSIFAYDVADVELYRLLDTAYKSCVKGGSTEVSVEQYEFVRTQSVFLAEILDAMVGRMIAEVSTYRAQLPTDKPKEEKRSAVQVVEQKENSNKSHQVVVEDFSDFPWPQRYKDDANALLDDIYSKHRPEQILLVNYRTGGLTKGNPFQEKASKPMEELEMHLVVLMKNRGPFRYREVRRGVVCVTMVFLNVSYVERSLKEGGRFVNAVWKNGWLLRKKATFGTPLGPVEVDWKEKADRMDTLVCNAEASMKNMLSLIKDSPILMDDTSLLLLHQLIDMGVKTYLRCVVGFIPEGVNLQTLMDWCAIADTQVIDFFFEWNEVEKKVLVLAIESERVCWMGEAKNFSSESKQVVRKRAERLMEFFVQLCKESVQSMQSRIVEPIAESATI</sequence>
<protein>
    <submittedName>
        <fullName evidence="2">HEPN domain-containing protein</fullName>
    </submittedName>
</protein>
<evidence type="ECO:0000313" key="3">
    <source>
        <dbReference type="Proteomes" id="UP000625283"/>
    </source>
</evidence>
<dbReference type="Gene3D" id="1.20.120.330">
    <property type="entry name" value="Nucleotidyltransferases domain 2"/>
    <property type="match status" value="2"/>
</dbReference>
<reference evidence="2 3" key="1">
    <citation type="submission" date="2021-01" db="EMBL/GenBank/DDBJ databases">
        <title>C459-1 draft genome sequence.</title>
        <authorList>
            <person name="Zhang X.-F."/>
        </authorList>
    </citation>
    <scope>NUCLEOTIDE SEQUENCE [LARGE SCALE GENOMIC DNA]</scope>
    <source>
        <strain evidence="3">C459-1</strain>
    </source>
</reference>
<comment type="caution">
    <text evidence="2">The sequence shown here is derived from an EMBL/GenBank/DDBJ whole genome shotgun (WGS) entry which is preliminary data.</text>
</comment>
<dbReference type="EMBL" id="JAERTY010000008">
    <property type="protein sequence ID" value="MBL1410164.1"/>
    <property type="molecule type" value="Genomic_DNA"/>
</dbReference>
<evidence type="ECO:0000259" key="1">
    <source>
        <dbReference type="PROSITE" id="PS50910"/>
    </source>
</evidence>
<dbReference type="PROSITE" id="PS50910">
    <property type="entry name" value="HEPN"/>
    <property type="match status" value="1"/>
</dbReference>
<gene>
    <name evidence="2" type="ORF">JKG61_15530</name>
</gene>
<name>A0ABS1R641_9SPHI</name>
<dbReference type="Pfam" id="PF05168">
    <property type="entry name" value="HEPN"/>
    <property type="match status" value="1"/>
</dbReference>
<feature type="domain" description="HEPN" evidence="1">
    <location>
        <begin position="128"/>
        <end position="247"/>
    </location>
</feature>
<dbReference type="Proteomes" id="UP000625283">
    <property type="component" value="Unassembled WGS sequence"/>
</dbReference>
<dbReference type="InterPro" id="IPR007842">
    <property type="entry name" value="HEPN_dom"/>
</dbReference>
<organism evidence="2 3">
    <name type="scientific">Sphingobacterium faecale</name>
    <dbReference type="NCBI Taxonomy" id="2803775"/>
    <lineage>
        <taxon>Bacteria</taxon>
        <taxon>Pseudomonadati</taxon>
        <taxon>Bacteroidota</taxon>
        <taxon>Sphingobacteriia</taxon>
        <taxon>Sphingobacteriales</taxon>
        <taxon>Sphingobacteriaceae</taxon>
        <taxon>Sphingobacterium</taxon>
    </lineage>
</organism>